<dbReference type="Pfam" id="PF08327">
    <property type="entry name" value="AHSA1"/>
    <property type="match status" value="1"/>
</dbReference>
<evidence type="ECO:0000313" key="4">
    <source>
        <dbReference type="Proteomes" id="UP000006048"/>
    </source>
</evidence>
<dbReference type="STRING" id="869212.Turpa_3411"/>
<dbReference type="AlphaFoldDB" id="I4B9U1"/>
<feature type="domain" description="Activator of Hsp90 ATPase homologue 1/2-like C-terminal" evidence="2">
    <location>
        <begin position="35"/>
        <end position="158"/>
    </location>
</feature>
<keyword evidence="4" id="KW-1185">Reference proteome</keyword>
<accession>I4B9U1</accession>
<dbReference type="EMBL" id="CP002959">
    <property type="protein sequence ID" value="AFM14048.1"/>
    <property type="molecule type" value="Genomic_DNA"/>
</dbReference>
<dbReference type="CDD" id="cd08893">
    <property type="entry name" value="SRPBCC_CalC_Aha1-like_GntR-HTH"/>
    <property type="match status" value="1"/>
</dbReference>
<gene>
    <name evidence="3" type="ordered locus">Turpa_3411</name>
</gene>
<evidence type="ECO:0000259" key="2">
    <source>
        <dbReference type="Pfam" id="PF08327"/>
    </source>
</evidence>
<dbReference type="SUPFAM" id="SSF55961">
    <property type="entry name" value="Bet v1-like"/>
    <property type="match status" value="1"/>
</dbReference>
<evidence type="ECO:0000313" key="3">
    <source>
        <dbReference type="EMBL" id="AFM14048.1"/>
    </source>
</evidence>
<protein>
    <submittedName>
        <fullName evidence="3">Activator of Hsp90 ATPase 1 family protein</fullName>
    </submittedName>
</protein>
<dbReference type="HOGENOM" id="CLU_108923_4_0_12"/>
<sequence>MYAQERIQSWYTFRHKAKKNTMTKSIFKYQTVIRTTPEKLWHALTTADIIKEYWFDSSFECDWKVGSSWKAYNDGKLMDSGEIIESVAQKRLVRSWLCEWQPEFKAEGSALSTYEIEPIGECVKLIVTYSIERPNSKYIEALPDGISMVLSNLKSLLETGEPALKMSRKQLK</sequence>
<dbReference type="KEGG" id="tpx:Turpa_3411"/>
<organism evidence="3 4">
    <name type="scientific">Turneriella parva (strain ATCC BAA-1111 / DSM 21527 / NCTC 11395 / H)</name>
    <name type="common">Leptospira parva</name>
    <dbReference type="NCBI Taxonomy" id="869212"/>
    <lineage>
        <taxon>Bacteria</taxon>
        <taxon>Pseudomonadati</taxon>
        <taxon>Spirochaetota</taxon>
        <taxon>Spirochaetia</taxon>
        <taxon>Leptospirales</taxon>
        <taxon>Leptospiraceae</taxon>
        <taxon>Turneriella</taxon>
    </lineage>
</organism>
<proteinExistence type="inferred from homology"/>
<dbReference type="InterPro" id="IPR013538">
    <property type="entry name" value="ASHA1/2-like_C"/>
</dbReference>
<dbReference type="InterPro" id="IPR023393">
    <property type="entry name" value="START-like_dom_sf"/>
</dbReference>
<evidence type="ECO:0000256" key="1">
    <source>
        <dbReference type="ARBA" id="ARBA00006817"/>
    </source>
</evidence>
<dbReference type="Proteomes" id="UP000006048">
    <property type="component" value="Chromosome"/>
</dbReference>
<reference evidence="3 4" key="1">
    <citation type="submission" date="2012-06" db="EMBL/GenBank/DDBJ databases">
        <title>The complete chromosome of genome of Turneriella parva DSM 21527.</title>
        <authorList>
            <consortium name="US DOE Joint Genome Institute (JGI-PGF)"/>
            <person name="Lucas S."/>
            <person name="Han J."/>
            <person name="Lapidus A."/>
            <person name="Bruce D."/>
            <person name="Goodwin L."/>
            <person name="Pitluck S."/>
            <person name="Peters L."/>
            <person name="Kyrpides N."/>
            <person name="Mavromatis K."/>
            <person name="Ivanova N."/>
            <person name="Mikhailova N."/>
            <person name="Chertkov O."/>
            <person name="Detter J.C."/>
            <person name="Tapia R."/>
            <person name="Han C."/>
            <person name="Land M."/>
            <person name="Hauser L."/>
            <person name="Markowitz V."/>
            <person name="Cheng J.-F."/>
            <person name="Hugenholtz P."/>
            <person name="Woyke T."/>
            <person name="Wu D."/>
            <person name="Gronow S."/>
            <person name="Wellnitz S."/>
            <person name="Brambilla E."/>
            <person name="Klenk H.-P."/>
            <person name="Eisen J.A."/>
        </authorList>
    </citation>
    <scope>NUCLEOTIDE SEQUENCE [LARGE SCALE GENOMIC DNA]</scope>
    <source>
        <strain evidence="4">ATCC BAA-1111 / DSM 21527 / NCTC 11395 / H</strain>
    </source>
</reference>
<comment type="similarity">
    <text evidence="1">Belongs to the AHA1 family.</text>
</comment>
<name>I4B9U1_TURPD</name>
<dbReference type="Gene3D" id="3.30.530.20">
    <property type="match status" value="1"/>
</dbReference>